<gene>
    <name evidence="1" type="ORF">OO013_16680</name>
</gene>
<dbReference type="Proteomes" id="UP001209885">
    <property type="component" value="Unassembled WGS sequence"/>
</dbReference>
<accession>A0ABT3RV54</accession>
<name>A0ABT3RV54_9BACT</name>
<organism evidence="1 2">
    <name type="scientific">Mangrovivirga halotolerans</name>
    <dbReference type="NCBI Taxonomy" id="2993936"/>
    <lineage>
        <taxon>Bacteria</taxon>
        <taxon>Pseudomonadati</taxon>
        <taxon>Bacteroidota</taxon>
        <taxon>Cytophagia</taxon>
        <taxon>Cytophagales</taxon>
        <taxon>Mangrovivirgaceae</taxon>
        <taxon>Mangrovivirga</taxon>
    </lineage>
</organism>
<sequence>MKQLIMLAAVCMLFHTEALPQSTNEPAALSETMYLLAKPGMNKEFEEGVAKHNAKYHAPGKDNQAMLRRVEYGNKAGWYVWVMTGSYSSLDSRPDDEGHSKDWEENVGKYVEEYGDTDLWSLNRKLSYGLDKFQSQKRYEAWALDLKPWQGYRFNEAMTKLKAAFEKMGNRTMLVFDSEVNRKGGPDRGIVWGYDNFADLETDSKLVETYKSLYGENSWDNFLEEWKAVVVEVDQEHRIKID</sequence>
<dbReference type="RefSeq" id="WP_266058110.1">
    <property type="nucleotide sequence ID" value="NZ_JAPFQN010000010.1"/>
</dbReference>
<comment type="caution">
    <text evidence="1">The sequence shown here is derived from an EMBL/GenBank/DDBJ whole genome shotgun (WGS) entry which is preliminary data.</text>
</comment>
<reference evidence="1 2" key="1">
    <citation type="submission" date="2022-11" db="EMBL/GenBank/DDBJ databases">
        <title>The characterization of three novel Bacteroidetes species and genomic analysis of their roles in tidal elemental geochemical cycles.</title>
        <authorList>
            <person name="Ma K."/>
        </authorList>
    </citation>
    <scope>NUCLEOTIDE SEQUENCE [LARGE SCALE GENOMIC DNA]</scope>
    <source>
        <strain evidence="1 2">M17</strain>
    </source>
</reference>
<proteinExistence type="predicted"/>
<keyword evidence="2" id="KW-1185">Reference proteome</keyword>
<evidence type="ECO:0000313" key="2">
    <source>
        <dbReference type="Proteomes" id="UP001209885"/>
    </source>
</evidence>
<protein>
    <submittedName>
        <fullName evidence="1">Uncharacterized protein</fullName>
    </submittedName>
</protein>
<dbReference type="EMBL" id="JAPFQN010000010">
    <property type="protein sequence ID" value="MCX2745518.1"/>
    <property type="molecule type" value="Genomic_DNA"/>
</dbReference>
<evidence type="ECO:0000313" key="1">
    <source>
        <dbReference type="EMBL" id="MCX2745518.1"/>
    </source>
</evidence>